<feature type="signal peptide" evidence="1">
    <location>
        <begin position="1"/>
        <end position="22"/>
    </location>
</feature>
<evidence type="ECO:0000313" key="3">
    <source>
        <dbReference type="Proteomes" id="UP000008744"/>
    </source>
</evidence>
<keyword evidence="3" id="KW-1185">Reference proteome</keyword>
<dbReference type="HOGENOM" id="CLU_1808208_0_0_1"/>
<protein>
    <submittedName>
        <fullName evidence="2">GL21517</fullName>
    </submittedName>
</protein>
<reference evidence="2 3" key="1">
    <citation type="journal article" date="2007" name="Nature">
        <title>Evolution of genes and genomes on the Drosophila phylogeny.</title>
        <authorList>
            <consortium name="Drosophila 12 Genomes Consortium"/>
            <person name="Clark A.G."/>
            <person name="Eisen M.B."/>
            <person name="Smith D.R."/>
            <person name="Bergman C.M."/>
            <person name="Oliver B."/>
            <person name="Markow T.A."/>
            <person name="Kaufman T.C."/>
            <person name="Kellis M."/>
            <person name="Gelbart W."/>
            <person name="Iyer V.N."/>
            <person name="Pollard D.A."/>
            <person name="Sackton T.B."/>
            <person name="Larracuente A.M."/>
            <person name="Singh N.D."/>
            <person name="Abad J.P."/>
            <person name="Abt D.N."/>
            <person name="Adryan B."/>
            <person name="Aguade M."/>
            <person name="Akashi H."/>
            <person name="Anderson W.W."/>
            <person name="Aquadro C.F."/>
            <person name="Ardell D.H."/>
            <person name="Arguello R."/>
            <person name="Artieri C.G."/>
            <person name="Barbash D.A."/>
            <person name="Barker D."/>
            <person name="Barsanti P."/>
            <person name="Batterham P."/>
            <person name="Batzoglou S."/>
            <person name="Begun D."/>
            <person name="Bhutkar A."/>
            <person name="Blanco E."/>
            <person name="Bosak S.A."/>
            <person name="Bradley R.K."/>
            <person name="Brand A.D."/>
            <person name="Brent M.R."/>
            <person name="Brooks A.N."/>
            <person name="Brown R.H."/>
            <person name="Butlin R.K."/>
            <person name="Caggese C."/>
            <person name="Calvi B.R."/>
            <person name="Bernardo de Carvalho A."/>
            <person name="Caspi A."/>
            <person name="Castrezana S."/>
            <person name="Celniker S.E."/>
            <person name="Chang J.L."/>
            <person name="Chapple C."/>
            <person name="Chatterji S."/>
            <person name="Chinwalla A."/>
            <person name="Civetta A."/>
            <person name="Clifton S.W."/>
            <person name="Comeron J.M."/>
            <person name="Costello J.C."/>
            <person name="Coyne J.A."/>
            <person name="Daub J."/>
            <person name="David R.G."/>
            <person name="Delcher A.L."/>
            <person name="Delehaunty K."/>
            <person name="Do C.B."/>
            <person name="Ebling H."/>
            <person name="Edwards K."/>
            <person name="Eickbush T."/>
            <person name="Evans J.D."/>
            <person name="Filipski A."/>
            <person name="Findeiss S."/>
            <person name="Freyhult E."/>
            <person name="Fulton L."/>
            <person name="Fulton R."/>
            <person name="Garcia A.C."/>
            <person name="Gardiner A."/>
            <person name="Garfield D.A."/>
            <person name="Garvin B.E."/>
            <person name="Gibson G."/>
            <person name="Gilbert D."/>
            <person name="Gnerre S."/>
            <person name="Godfrey J."/>
            <person name="Good R."/>
            <person name="Gotea V."/>
            <person name="Gravely B."/>
            <person name="Greenberg A.J."/>
            <person name="Griffiths-Jones S."/>
            <person name="Gross S."/>
            <person name="Guigo R."/>
            <person name="Gustafson E.A."/>
            <person name="Haerty W."/>
            <person name="Hahn M.W."/>
            <person name="Halligan D.L."/>
            <person name="Halpern A.L."/>
            <person name="Halter G.M."/>
            <person name="Han M.V."/>
            <person name="Heger A."/>
            <person name="Hillier L."/>
            <person name="Hinrichs A.S."/>
            <person name="Holmes I."/>
            <person name="Hoskins R.A."/>
            <person name="Hubisz M.J."/>
            <person name="Hultmark D."/>
            <person name="Huntley M.A."/>
            <person name="Jaffe D.B."/>
            <person name="Jagadeeshan S."/>
            <person name="Jeck W.R."/>
            <person name="Johnson J."/>
            <person name="Jones C.D."/>
            <person name="Jordan W.C."/>
            <person name="Karpen G.H."/>
            <person name="Kataoka E."/>
            <person name="Keightley P.D."/>
            <person name="Kheradpour P."/>
            <person name="Kirkness E.F."/>
            <person name="Koerich L.B."/>
            <person name="Kristiansen K."/>
            <person name="Kudrna D."/>
            <person name="Kulathinal R.J."/>
            <person name="Kumar S."/>
            <person name="Kwok R."/>
            <person name="Lander E."/>
            <person name="Langley C.H."/>
            <person name="Lapoint R."/>
            <person name="Lazzaro B.P."/>
            <person name="Lee S.J."/>
            <person name="Levesque L."/>
            <person name="Li R."/>
            <person name="Lin C.F."/>
            <person name="Lin M.F."/>
            <person name="Lindblad-Toh K."/>
            <person name="Llopart A."/>
            <person name="Long M."/>
            <person name="Low L."/>
            <person name="Lozovsky E."/>
            <person name="Lu J."/>
            <person name="Luo M."/>
            <person name="Machado C.A."/>
            <person name="Makalowski W."/>
            <person name="Marzo M."/>
            <person name="Matsuda M."/>
            <person name="Matzkin L."/>
            <person name="McAllister B."/>
            <person name="McBride C.S."/>
            <person name="McKernan B."/>
            <person name="McKernan K."/>
            <person name="Mendez-Lago M."/>
            <person name="Minx P."/>
            <person name="Mollenhauer M.U."/>
            <person name="Montooth K."/>
            <person name="Mount S.M."/>
            <person name="Mu X."/>
            <person name="Myers E."/>
            <person name="Negre B."/>
            <person name="Newfeld S."/>
            <person name="Nielsen R."/>
            <person name="Noor M.A."/>
            <person name="O'Grady P."/>
            <person name="Pachter L."/>
            <person name="Papaceit M."/>
            <person name="Parisi M.J."/>
            <person name="Parisi M."/>
            <person name="Parts L."/>
            <person name="Pedersen J.S."/>
            <person name="Pesole G."/>
            <person name="Phillippy A.M."/>
            <person name="Ponting C.P."/>
            <person name="Pop M."/>
            <person name="Porcelli D."/>
            <person name="Powell J.R."/>
            <person name="Prohaska S."/>
            <person name="Pruitt K."/>
            <person name="Puig M."/>
            <person name="Quesneville H."/>
            <person name="Ram K.R."/>
            <person name="Rand D."/>
            <person name="Rasmussen M.D."/>
            <person name="Reed L.K."/>
            <person name="Reenan R."/>
            <person name="Reily A."/>
            <person name="Remington K.A."/>
            <person name="Rieger T.T."/>
            <person name="Ritchie M.G."/>
            <person name="Robin C."/>
            <person name="Rogers Y.H."/>
            <person name="Rohde C."/>
            <person name="Rozas J."/>
            <person name="Rubenfield M.J."/>
            <person name="Ruiz A."/>
            <person name="Russo S."/>
            <person name="Salzberg S.L."/>
            <person name="Sanchez-Gracia A."/>
            <person name="Saranga D.J."/>
            <person name="Sato H."/>
            <person name="Schaeffer S.W."/>
            <person name="Schatz M.C."/>
            <person name="Schlenke T."/>
            <person name="Schwartz R."/>
            <person name="Segarra C."/>
            <person name="Singh R.S."/>
            <person name="Sirot L."/>
            <person name="Sirota M."/>
            <person name="Sisneros N.B."/>
            <person name="Smith C.D."/>
            <person name="Smith T.F."/>
            <person name="Spieth J."/>
            <person name="Stage D.E."/>
            <person name="Stark A."/>
            <person name="Stephan W."/>
            <person name="Strausberg R.L."/>
            <person name="Strempel S."/>
            <person name="Sturgill D."/>
            <person name="Sutton G."/>
            <person name="Sutton G.G."/>
            <person name="Tao W."/>
            <person name="Teichmann S."/>
            <person name="Tobari Y.N."/>
            <person name="Tomimura Y."/>
            <person name="Tsolas J.M."/>
            <person name="Valente V.L."/>
            <person name="Venter E."/>
            <person name="Venter J.C."/>
            <person name="Vicario S."/>
            <person name="Vieira F.G."/>
            <person name="Vilella A.J."/>
            <person name="Villasante A."/>
            <person name="Walenz B."/>
            <person name="Wang J."/>
            <person name="Wasserman M."/>
            <person name="Watts T."/>
            <person name="Wilson D."/>
            <person name="Wilson R.K."/>
            <person name="Wing R.A."/>
            <person name="Wolfner M.F."/>
            <person name="Wong A."/>
            <person name="Wong G.K."/>
            <person name="Wu C.I."/>
            <person name="Wu G."/>
            <person name="Yamamoto D."/>
            <person name="Yang H.P."/>
            <person name="Yang S.P."/>
            <person name="Yorke J.A."/>
            <person name="Yoshida K."/>
            <person name="Zdobnov E."/>
            <person name="Zhang P."/>
            <person name="Zhang Y."/>
            <person name="Zimin A.V."/>
            <person name="Baldwin J."/>
            <person name="Abdouelleil A."/>
            <person name="Abdulkadir J."/>
            <person name="Abebe A."/>
            <person name="Abera B."/>
            <person name="Abreu J."/>
            <person name="Acer S.C."/>
            <person name="Aftuck L."/>
            <person name="Alexander A."/>
            <person name="An P."/>
            <person name="Anderson E."/>
            <person name="Anderson S."/>
            <person name="Arachi H."/>
            <person name="Azer M."/>
            <person name="Bachantsang P."/>
            <person name="Barry A."/>
            <person name="Bayul T."/>
            <person name="Berlin A."/>
            <person name="Bessette D."/>
            <person name="Bloom T."/>
            <person name="Blye J."/>
            <person name="Boguslavskiy L."/>
            <person name="Bonnet C."/>
            <person name="Boukhgalter B."/>
            <person name="Bourzgui I."/>
            <person name="Brown A."/>
            <person name="Cahill P."/>
            <person name="Channer S."/>
            <person name="Cheshatsang Y."/>
            <person name="Chuda L."/>
            <person name="Citroen M."/>
            <person name="Collymore A."/>
            <person name="Cooke P."/>
            <person name="Costello M."/>
            <person name="D'Aco K."/>
            <person name="Daza R."/>
            <person name="De Haan G."/>
            <person name="DeGray S."/>
            <person name="DeMaso C."/>
            <person name="Dhargay N."/>
            <person name="Dooley K."/>
            <person name="Dooley E."/>
            <person name="Doricent M."/>
            <person name="Dorje P."/>
            <person name="Dorjee K."/>
            <person name="Dupes A."/>
            <person name="Elong R."/>
            <person name="Falk J."/>
            <person name="Farina A."/>
            <person name="Faro S."/>
            <person name="Ferguson D."/>
            <person name="Fisher S."/>
            <person name="Foley C.D."/>
            <person name="Franke A."/>
            <person name="Friedrich D."/>
            <person name="Gadbois L."/>
            <person name="Gearin G."/>
            <person name="Gearin C.R."/>
            <person name="Giannoukos G."/>
            <person name="Goode T."/>
            <person name="Graham J."/>
            <person name="Grandbois E."/>
            <person name="Grewal S."/>
            <person name="Gyaltsen K."/>
            <person name="Hafez N."/>
            <person name="Hagos B."/>
            <person name="Hall J."/>
            <person name="Henson C."/>
            <person name="Hollinger A."/>
            <person name="Honan T."/>
            <person name="Huard M.D."/>
            <person name="Hughes L."/>
            <person name="Hurhula B."/>
            <person name="Husby M.E."/>
            <person name="Kamat A."/>
            <person name="Kanga B."/>
            <person name="Kashin S."/>
            <person name="Khazanovich D."/>
            <person name="Kisner P."/>
            <person name="Lance K."/>
            <person name="Lara M."/>
            <person name="Lee W."/>
            <person name="Lennon N."/>
            <person name="Letendre F."/>
            <person name="LeVine R."/>
            <person name="Lipovsky A."/>
            <person name="Liu X."/>
            <person name="Liu J."/>
            <person name="Liu S."/>
            <person name="Lokyitsang T."/>
            <person name="Lokyitsang Y."/>
            <person name="Lubonja R."/>
            <person name="Lui A."/>
            <person name="MacDonald P."/>
            <person name="Magnisalis V."/>
            <person name="Maru K."/>
            <person name="Matthews C."/>
            <person name="McCusker W."/>
            <person name="McDonough S."/>
            <person name="Mehta T."/>
            <person name="Meldrim J."/>
            <person name="Meneus L."/>
            <person name="Mihai O."/>
            <person name="Mihalev A."/>
            <person name="Mihova T."/>
            <person name="Mittelman R."/>
            <person name="Mlenga V."/>
            <person name="Montmayeur A."/>
            <person name="Mulrain L."/>
            <person name="Navidi A."/>
            <person name="Naylor J."/>
            <person name="Negash T."/>
            <person name="Nguyen T."/>
            <person name="Nguyen N."/>
            <person name="Nicol R."/>
            <person name="Norbu C."/>
            <person name="Norbu N."/>
            <person name="Novod N."/>
            <person name="O'Neill B."/>
            <person name="Osman S."/>
            <person name="Markiewicz E."/>
            <person name="Oyono O.L."/>
            <person name="Patti C."/>
            <person name="Phunkhang P."/>
            <person name="Pierre F."/>
            <person name="Priest M."/>
            <person name="Raghuraman S."/>
            <person name="Rege F."/>
            <person name="Reyes R."/>
            <person name="Rise C."/>
            <person name="Rogov P."/>
            <person name="Ross K."/>
            <person name="Ryan E."/>
            <person name="Settipalli S."/>
            <person name="Shea T."/>
            <person name="Sherpa N."/>
            <person name="Shi L."/>
            <person name="Shih D."/>
            <person name="Sparrow T."/>
            <person name="Spaulding J."/>
            <person name="Stalker J."/>
            <person name="Stange-Thomann N."/>
            <person name="Stavropoulos S."/>
            <person name="Stone C."/>
            <person name="Strader C."/>
            <person name="Tesfaye S."/>
            <person name="Thomson T."/>
            <person name="Thoulutsang Y."/>
            <person name="Thoulutsang D."/>
            <person name="Topham K."/>
            <person name="Topping I."/>
            <person name="Tsamla T."/>
            <person name="Vassiliev H."/>
            <person name="Vo A."/>
            <person name="Wangchuk T."/>
            <person name="Wangdi T."/>
            <person name="Weiand M."/>
            <person name="Wilkinson J."/>
            <person name="Wilson A."/>
            <person name="Yadav S."/>
            <person name="Young G."/>
            <person name="Yu Q."/>
            <person name="Zembek L."/>
            <person name="Zhong D."/>
            <person name="Zimmer A."/>
            <person name="Zwirko Z."/>
            <person name="Jaffe D.B."/>
            <person name="Alvarez P."/>
            <person name="Brockman W."/>
            <person name="Butler J."/>
            <person name="Chin C."/>
            <person name="Gnerre S."/>
            <person name="Grabherr M."/>
            <person name="Kleber M."/>
            <person name="Mauceli E."/>
            <person name="MacCallum I."/>
        </authorList>
    </citation>
    <scope>NUCLEOTIDE SEQUENCE [LARGE SCALE GENOMIC DNA]</scope>
    <source>
        <strain evidence="3">MSH-3 / Tucson 14011-0111.49</strain>
    </source>
</reference>
<sequence>MRTSTATIVGLTLLLCLGLSSSHSFGGKLGGGGYSPVYTSYVPYPVAQPVPVPQPIPVPVAVPQPIPVPVPQPVVVPFKHGWKGGLGGLGGLGGFGGGGFGGYGGGYSRKLCLGLQLCRRSFLEVLVAAVTVGVSGRDAKFFV</sequence>
<dbReference type="AlphaFoldDB" id="B4GDP6"/>
<dbReference type="Proteomes" id="UP000008744">
    <property type="component" value="Unassembled WGS sequence"/>
</dbReference>
<proteinExistence type="predicted"/>
<dbReference type="EMBL" id="CH479182">
    <property type="protein sequence ID" value="EDW34557.1"/>
    <property type="molecule type" value="Genomic_DNA"/>
</dbReference>
<organism evidence="3">
    <name type="scientific">Drosophila persimilis</name>
    <name type="common">Fruit fly</name>
    <dbReference type="NCBI Taxonomy" id="7234"/>
    <lineage>
        <taxon>Eukaryota</taxon>
        <taxon>Metazoa</taxon>
        <taxon>Ecdysozoa</taxon>
        <taxon>Arthropoda</taxon>
        <taxon>Hexapoda</taxon>
        <taxon>Insecta</taxon>
        <taxon>Pterygota</taxon>
        <taxon>Neoptera</taxon>
        <taxon>Endopterygota</taxon>
        <taxon>Diptera</taxon>
        <taxon>Brachycera</taxon>
        <taxon>Muscomorpha</taxon>
        <taxon>Ephydroidea</taxon>
        <taxon>Drosophilidae</taxon>
        <taxon>Drosophila</taxon>
        <taxon>Sophophora</taxon>
    </lineage>
</organism>
<gene>
    <name evidence="2" type="primary">Dper\GL21517</name>
    <name evidence="2" type="ORF">Dper_GL21517</name>
</gene>
<name>B4GDP6_DROPE</name>
<dbReference type="OMA" id="VPIKHGW"/>
<keyword evidence="1" id="KW-0732">Signal</keyword>
<evidence type="ECO:0000313" key="2">
    <source>
        <dbReference type="EMBL" id="EDW34557.1"/>
    </source>
</evidence>
<evidence type="ECO:0000256" key="1">
    <source>
        <dbReference type="SAM" id="SignalP"/>
    </source>
</evidence>
<feature type="chain" id="PRO_5002803451" evidence="1">
    <location>
        <begin position="23"/>
        <end position="143"/>
    </location>
</feature>
<accession>B4GDP6</accession>